<reference evidence="1 2" key="1">
    <citation type="submission" date="2020-08" db="EMBL/GenBank/DDBJ databases">
        <title>Genomic Encyclopedia of Type Strains, Phase IV (KMG-IV): sequencing the most valuable type-strain genomes for metagenomic binning, comparative biology and taxonomic classification.</title>
        <authorList>
            <person name="Goeker M."/>
        </authorList>
    </citation>
    <scope>NUCLEOTIDE SEQUENCE [LARGE SCALE GENOMIC DNA]</scope>
    <source>
        <strain evidence="1 2">DSM 103462</strain>
    </source>
</reference>
<dbReference type="InterPro" id="IPR025051">
    <property type="entry name" value="DUF3990"/>
</dbReference>
<proteinExistence type="predicted"/>
<dbReference type="Pfam" id="PF13151">
    <property type="entry name" value="DUF3990"/>
    <property type="match status" value="1"/>
</dbReference>
<organism evidence="1 2">
    <name type="scientific">Treponema ruminis</name>
    <dbReference type="NCBI Taxonomy" id="744515"/>
    <lineage>
        <taxon>Bacteria</taxon>
        <taxon>Pseudomonadati</taxon>
        <taxon>Spirochaetota</taxon>
        <taxon>Spirochaetia</taxon>
        <taxon>Spirochaetales</taxon>
        <taxon>Treponemataceae</taxon>
        <taxon>Treponema</taxon>
    </lineage>
</organism>
<dbReference type="EMBL" id="JACHFQ010000007">
    <property type="protein sequence ID" value="MBB5226839.1"/>
    <property type="molecule type" value="Genomic_DNA"/>
</dbReference>
<evidence type="ECO:0008006" key="3">
    <source>
        <dbReference type="Google" id="ProtNLM"/>
    </source>
</evidence>
<dbReference type="AlphaFoldDB" id="A0A7W8GAF2"/>
<sequence length="163" mass="19047">MTLYHGSTVEIKEIDLNLSKPNKDFGKGFYLSDNFEQAYEMAKYKAGLFVTEPYITKFEFDENLLKNGNLKVLSFSEYSKEWADFVFKNRNQENQDFTHDYDIVTGPIANDRVGAQIRRFVEGDITFDTFLERLKYMKGITFQYFFGTEKAIQTLVNKGLCNE</sequence>
<name>A0A7W8GAF2_9SPIR</name>
<accession>A0A7W8GAF2</accession>
<keyword evidence="2" id="KW-1185">Reference proteome</keyword>
<dbReference type="RefSeq" id="WP_184660484.1">
    <property type="nucleotide sequence ID" value="NZ_CP031518.1"/>
</dbReference>
<protein>
    <recommendedName>
        <fullName evidence="3">DUF3990 domain-containing protein</fullName>
    </recommendedName>
</protein>
<evidence type="ECO:0000313" key="2">
    <source>
        <dbReference type="Proteomes" id="UP000518887"/>
    </source>
</evidence>
<dbReference type="Proteomes" id="UP000518887">
    <property type="component" value="Unassembled WGS sequence"/>
</dbReference>
<gene>
    <name evidence="1" type="ORF">HNP76_002227</name>
</gene>
<comment type="caution">
    <text evidence="1">The sequence shown here is derived from an EMBL/GenBank/DDBJ whole genome shotgun (WGS) entry which is preliminary data.</text>
</comment>
<evidence type="ECO:0000313" key="1">
    <source>
        <dbReference type="EMBL" id="MBB5226839.1"/>
    </source>
</evidence>